<dbReference type="GO" id="GO:0003723">
    <property type="term" value="F:RNA binding"/>
    <property type="evidence" value="ECO:0007669"/>
    <property type="project" value="InterPro"/>
</dbReference>
<evidence type="ECO:0000313" key="2">
    <source>
        <dbReference type="Proteomes" id="UP000327157"/>
    </source>
</evidence>
<dbReference type="InterPro" id="IPR011990">
    <property type="entry name" value="TPR-like_helical_dom_sf"/>
</dbReference>
<dbReference type="OrthoDB" id="743409at2759"/>
<organism evidence="1 2">
    <name type="scientific">Pyrus ussuriensis x Pyrus communis</name>
    <dbReference type="NCBI Taxonomy" id="2448454"/>
    <lineage>
        <taxon>Eukaryota</taxon>
        <taxon>Viridiplantae</taxon>
        <taxon>Streptophyta</taxon>
        <taxon>Embryophyta</taxon>
        <taxon>Tracheophyta</taxon>
        <taxon>Spermatophyta</taxon>
        <taxon>Magnoliopsida</taxon>
        <taxon>eudicotyledons</taxon>
        <taxon>Gunneridae</taxon>
        <taxon>Pentapetalae</taxon>
        <taxon>rosids</taxon>
        <taxon>fabids</taxon>
        <taxon>Rosales</taxon>
        <taxon>Rosaceae</taxon>
        <taxon>Amygdaloideae</taxon>
        <taxon>Maleae</taxon>
        <taxon>Pyrus</taxon>
    </lineage>
</organism>
<sequence length="499" mass="55183">MEALPSAQIQRLMVTENSINTVHYKHSRNVKPTTKVAVTHIANGDFHQVLTTCHQMLLRSIHLDRHTLLRVLSAYRPISLSASNSMATLPSANPGFAIVHGHAHKLVCSANRYVVATLIELYGHLDGADAAKGLFDKYPQHPLLRALFLVLCWQGCTLGKVIKPGKAVHVFGRMMESGAQIGSVAVATAAGACGMLRSLIDGTKVHRVGKEGGLEYETLEQFLKDVISWTEMIHANVKRGGLHEGLKLVLPACARTSAGKHGKEIHGFLLRNGIRMNLTILNALRDMYVKSGFIQSAVKVLPTYRSMKSHMPLSFMLALLHALLRKGSFNFICIKTPTVAPCLAGSSSISRKKIEGHAEALRAPLDGCRIHLQLNLGRRVIESSLIWKLFMPTIREMVDEVRGMITDMDLRPNKPYTWTELENKIHAFGTGDVAHRRSQGIGLELQCLMQKMEGKGQRPESDFSFRDVDEERGCWPFLLASSVHNPGASYSRTQIVSLV</sequence>
<keyword evidence="2" id="KW-1185">Reference proteome</keyword>
<reference evidence="1 2" key="3">
    <citation type="submission" date="2019-11" db="EMBL/GenBank/DDBJ databases">
        <title>A de novo genome assembly of a pear dwarfing rootstock.</title>
        <authorList>
            <person name="Wang F."/>
            <person name="Wang J."/>
            <person name="Li S."/>
            <person name="Zhang Y."/>
            <person name="Fang M."/>
            <person name="Ma L."/>
            <person name="Zhao Y."/>
            <person name="Jiang S."/>
        </authorList>
    </citation>
    <scope>NUCLEOTIDE SEQUENCE [LARGE SCALE GENOMIC DNA]</scope>
    <source>
        <strain evidence="1">S2</strain>
        <tissue evidence="1">Leaf</tissue>
    </source>
</reference>
<dbReference type="PANTHER" id="PTHR47926">
    <property type="entry name" value="PENTATRICOPEPTIDE REPEAT-CONTAINING PROTEIN"/>
    <property type="match status" value="1"/>
</dbReference>
<dbReference type="PANTHER" id="PTHR47926:SF347">
    <property type="entry name" value="PENTATRICOPEPTIDE REPEAT-CONTAINING PROTEIN"/>
    <property type="match status" value="1"/>
</dbReference>
<proteinExistence type="predicted"/>
<dbReference type="InterPro" id="IPR046960">
    <property type="entry name" value="PPR_At4g14850-like_plant"/>
</dbReference>
<dbReference type="AlphaFoldDB" id="A0A5N5HDS3"/>
<accession>A0A5N5HDS3</accession>
<reference evidence="1 2" key="1">
    <citation type="submission" date="2019-09" db="EMBL/GenBank/DDBJ databases">
        <authorList>
            <person name="Ou C."/>
        </authorList>
    </citation>
    <scope>NUCLEOTIDE SEQUENCE [LARGE SCALE GENOMIC DNA]</scope>
    <source>
        <strain evidence="1">S2</strain>
        <tissue evidence="1">Leaf</tissue>
    </source>
</reference>
<evidence type="ECO:0000313" key="1">
    <source>
        <dbReference type="EMBL" id="KAB2625057.1"/>
    </source>
</evidence>
<protein>
    <submittedName>
        <fullName evidence="1">Pentatricopeptide repeat-containing protein</fullName>
    </submittedName>
</protein>
<name>A0A5N5HDS3_9ROSA</name>
<dbReference type="EMBL" id="SMOL01000160">
    <property type="protein sequence ID" value="KAB2625057.1"/>
    <property type="molecule type" value="Genomic_DNA"/>
</dbReference>
<dbReference type="Proteomes" id="UP000327157">
    <property type="component" value="Chromosome 16"/>
</dbReference>
<comment type="caution">
    <text evidence="1">The sequence shown here is derived from an EMBL/GenBank/DDBJ whole genome shotgun (WGS) entry which is preliminary data.</text>
</comment>
<reference evidence="2" key="2">
    <citation type="submission" date="2019-10" db="EMBL/GenBank/DDBJ databases">
        <title>A de novo genome assembly of a pear dwarfing rootstock.</title>
        <authorList>
            <person name="Wang F."/>
            <person name="Wang J."/>
            <person name="Li S."/>
            <person name="Zhang Y."/>
            <person name="Fang M."/>
            <person name="Ma L."/>
            <person name="Zhao Y."/>
            <person name="Jiang S."/>
        </authorList>
    </citation>
    <scope>NUCLEOTIDE SEQUENCE [LARGE SCALE GENOMIC DNA]</scope>
</reference>
<gene>
    <name evidence="1" type="ORF">D8674_016717</name>
</gene>
<dbReference type="Gene3D" id="1.25.40.10">
    <property type="entry name" value="Tetratricopeptide repeat domain"/>
    <property type="match status" value="1"/>
</dbReference>
<dbReference type="GO" id="GO:0009451">
    <property type="term" value="P:RNA modification"/>
    <property type="evidence" value="ECO:0007669"/>
    <property type="project" value="InterPro"/>
</dbReference>